<reference evidence="3 4" key="1">
    <citation type="submission" date="2018-04" db="EMBL/GenBank/DDBJ databases">
        <title>Genomic Encyclopedia of Archaeal and Bacterial Type Strains, Phase II (KMG-II): from individual species to whole genera.</title>
        <authorList>
            <person name="Goeker M."/>
        </authorList>
    </citation>
    <scope>NUCLEOTIDE SEQUENCE [LARGE SCALE GENOMIC DNA]</scope>
    <source>
        <strain evidence="3 4">DSM 23082</strain>
    </source>
</reference>
<dbReference type="RefSeq" id="WP_108172853.1">
    <property type="nucleotide sequence ID" value="NZ_QBKQ01000003.1"/>
</dbReference>
<feature type="chain" id="PRO_5015439438" description="CHRD domain-containing protein" evidence="2">
    <location>
        <begin position="20"/>
        <end position="465"/>
    </location>
</feature>
<dbReference type="EMBL" id="QBKQ01000003">
    <property type="protein sequence ID" value="PTX42573.1"/>
    <property type="molecule type" value="Genomic_DNA"/>
</dbReference>
<comment type="caution">
    <text evidence="3">The sequence shown here is derived from an EMBL/GenBank/DDBJ whole genome shotgun (WGS) entry which is preliminary data.</text>
</comment>
<name>A0A2T6AFH6_9FLAO</name>
<comment type="similarity">
    <text evidence="1">Belongs to the Cu-Zn superoxide dismutase family.</text>
</comment>
<evidence type="ECO:0000256" key="1">
    <source>
        <dbReference type="ARBA" id="ARBA00010457"/>
    </source>
</evidence>
<evidence type="ECO:0008006" key="5">
    <source>
        <dbReference type="Google" id="ProtNLM"/>
    </source>
</evidence>
<organism evidence="3 4">
    <name type="scientific">Christiangramia gaetbulicola</name>
    <dbReference type="NCBI Taxonomy" id="703340"/>
    <lineage>
        <taxon>Bacteria</taxon>
        <taxon>Pseudomonadati</taxon>
        <taxon>Bacteroidota</taxon>
        <taxon>Flavobacteriia</taxon>
        <taxon>Flavobacteriales</taxon>
        <taxon>Flavobacteriaceae</taxon>
        <taxon>Christiangramia</taxon>
    </lineage>
</organism>
<dbReference type="AlphaFoldDB" id="A0A2T6AFH6"/>
<keyword evidence="4" id="KW-1185">Reference proteome</keyword>
<proteinExistence type="inferred from homology"/>
<accession>A0A2T6AFH6</accession>
<protein>
    <recommendedName>
        <fullName evidence="5">CHRD domain-containing protein</fullName>
    </recommendedName>
</protein>
<gene>
    <name evidence="3" type="ORF">C8P64_3003</name>
</gene>
<sequence>MKNIKSFLAVCAIFTLVLAGCSKDEPGTNDGPASSETAILQLGPILNSPETRAAIRQQEGQDIPDCSDEAPGFAQLSIIYGPDDTVKENIIIPILEDDQGLFTAYSEELELPIPAGETTVSVTLTQFVVWTNDGGSPGEVIWVAPIEGSEYADFVDQPVGENFTFDLRAGSKNYINVDVICYDDRDVNLYGYQFFTITPIPLIKFCIFGNYCTPEGRHFVASYSVNVWESNDGQKGDPIYTGLQNVVEGEGGDAYSDPLCFFLPDRLDVDDNEEEYYVEITLLSDTPGYNGPDIVFAEGPITVTEIKLFFGEDGTLDYYHFQYGCDDGVPPPFGQPETKRYKACIKYLDDSDEVAGFAYLSLEGSVLQAVTSVFGLKVGEMHPQHIHENASCGDYGPVAVSLDYNEGGFPVAQLFNNVSFLNYAETIPGFFLQDLEDRTVVIHGKDVNGEYVATEPVACGEFEEY</sequence>
<evidence type="ECO:0000313" key="3">
    <source>
        <dbReference type="EMBL" id="PTX42573.1"/>
    </source>
</evidence>
<dbReference type="GO" id="GO:0006801">
    <property type="term" value="P:superoxide metabolic process"/>
    <property type="evidence" value="ECO:0007669"/>
    <property type="project" value="InterPro"/>
</dbReference>
<dbReference type="OrthoDB" id="972683at2"/>
<feature type="signal peptide" evidence="2">
    <location>
        <begin position="1"/>
        <end position="19"/>
    </location>
</feature>
<evidence type="ECO:0000256" key="2">
    <source>
        <dbReference type="SAM" id="SignalP"/>
    </source>
</evidence>
<dbReference type="InterPro" id="IPR036423">
    <property type="entry name" value="SOD-like_Cu/Zn_dom_sf"/>
</dbReference>
<dbReference type="SUPFAM" id="SSF49329">
    <property type="entry name" value="Cu,Zn superoxide dismutase-like"/>
    <property type="match status" value="1"/>
</dbReference>
<keyword evidence="2" id="KW-0732">Signal</keyword>
<evidence type="ECO:0000313" key="4">
    <source>
        <dbReference type="Proteomes" id="UP000244174"/>
    </source>
</evidence>
<dbReference type="GO" id="GO:0046872">
    <property type="term" value="F:metal ion binding"/>
    <property type="evidence" value="ECO:0007669"/>
    <property type="project" value="InterPro"/>
</dbReference>
<dbReference type="PROSITE" id="PS51257">
    <property type="entry name" value="PROKAR_LIPOPROTEIN"/>
    <property type="match status" value="1"/>
</dbReference>
<dbReference type="Proteomes" id="UP000244174">
    <property type="component" value="Unassembled WGS sequence"/>
</dbReference>